<organism evidence="2">
    <name type="scientific">hydrothermal vent metagenome</name>
    <dbReference type="NCBI Taxonomy" id="652676"/>
    <lineage>
        <taxon>unclassified sequences</taxon>
        <taxon>metagenomes</taxon>
        <taxon>ecological metagenomes</taxon>
    </lineage>
</organism>
<reference evidence="2" key="1">
    <citation type="submission" date="2015-10" db="EMBL/GenBank/DDBJ databases">
        <authorList>
            <person name="Gilbert D.G."/>
        </authorList>
    </citation>
    <scope>NUCLEOTIDE SEQUENCE</scope>
</reference>
<keyword evidence="1" id="KW-0812">Transmembrane</keyword>
<sequence length="79" mass="9409">MTTPRKTNVFRPVYRLGWLVIWSSWVAFVLLVVPALVSRHDFFHQLVLYALASVVAYFFHRLWEYVITGRSLPSWRRQG</sequence>
<name>A0A160TU91_9ZZZZ</name>
<evidence type="ECO:0000313" key="2">
    <source>
        <dbReference type="EMBL" id="CUS52995.1"/>
    </source>
</evidence>
<protein>
    <submittedName>
        <fullName evidence="2">Uncharacterized protein</fullName>
    </submittedName>
</protein>
<gene>
    <name evidence="2" type="ORF">MGWOODY_XGa2689</name>
</gene>
<dbReference type="EMBL" id="CZRL01000094">
    <property type="protein sequence ID" value="CUS52995.1"/>
    <property type="molecule type" value="Genomic_DNA"/>
</dbReference>
<keyword evidence="1" id="KW-1133">Transmembrane helix</keyword>
<feature type="transmembrane region" description="Helical" evidence="1">
    <location>
        <begin position="12"/>
        <end position="36"/>
    </location>
</feature>
<feature type="transmembrane region" description="Helical" evidence="1">
    <location>
        <begin position="42"/>
        <end position="60"/>
    </location>
</feature>
<proteinExistence type="predicted"/>
<accession>A0A160TU91</accession>
<evidence type="ECO:0000256" key="1">
    <source>
        <dbReference type="SAM" id="Phobius"/>
    </source>
</evidence>
<keyword evidence="1" id="KW-0472">Membrane</keyword>
<dbReference type="AlphaFoldDB" id="A0A160TU91"/>